<feature type="domain" description="FUZ/MON1/HPS1 third Longin" evidence="5">
    <location>
        <begin position="613"/>
        <end position="771"/>
    </location>
</feature>
<dbReference type="GO" id="GO:0005085">
    <property type="term" value="F:guanyl-nucleotide exchange factor activity"/>
    <property type="evidence" value="ECO:0007669"/>
    <property type="project" value="TreeGrafter"/>
</dbReference>
<dbReference type="InterPro" id="IPR043970">
    <property type="entry name" value="FUZ/MON1/HPS1_longin_3"/>
</dbReference>
<reference evidence="6" key="1">
    <citation type="submission" date="2018-11" db="EMBL/GenBank/DDBJ databases">
        <authorList>
            <person name="Alioto T."/>
            <person name="Alioto T."/>
        </authorList>
    </citation>
    <scope>NUCLEOTIDE SEQUENCE</scope>
</reference>
<sequence>MKGFIVANRINDIYFMDVDDEFAKHVNKQAKEQGLINEISDDEAHILEANIVMQLFSPIFMSQWFMIDQRKNPCKSITCENGFVFVFQHVEDLLIVAINGDGSETEEYLTRKTNMFVRMVEFLFGPVTDEIGYSKFSKKANRWNLLKGIMKTWNQLALEEHAFLVEAIERVHINMIVNERCVDVLDHAVNKLQNAGEKNTYHGLLFVNSKLLTLYSGRNVPELRPSDTLAIILLIKHLFPTNEKLEDLFSYSYKKSEQGSTKMEYQPSSPGSDRYDSAQDDIEDDDEKYASALESPNPERGSDSDNPFPEMSISLTDEKRSTPIESKTPTRTPTPEALHKTNSLPLFGRRRSRTFEGENVPGVNVAKQIVGGGRARSRSWVEPRYDDSRATPPEVGPKTATPPVPEEVESIPFYMSHIVFLQNELCNHCPHQLHCIQVFPGITLVLVSEMPRASLANTLCQVLFLLKQVVLGKTSHGYWAQGQNMYDTVNTLISKMSAPLRRAKGNVPAIFNDVLKKWDDPVFKSLLLNYLEQPRDKEIPPSIERSLTYLLKKMKDLFLFLYLLPRPLTPQLERMVTQIRERAGQKLRDFKDYLCVKAQRNITMTSYIEQFPGLVHFIYIDRRTNQVTAPSFNITSGETTLETGETTVKEMDATRLLKDKVWKMMEFMQLKLKSGTTCVAAREGDYYFSYFLWFGDSSGNIITPQQPLQVSIPLSSPGVLTSNFYSMLLRRCFPNMIPGSIACFELMMMHVGLVSLSYITENRTRLTALLRSSSGESVSPMTLAL</sequence>
<feature type="domain" description="FUZ/MON1/HPS1 first Longin" evidence="3">
    <location>
        <begin position="4"/>
        <end position="156"/>
    </location>
</feature>
<keyword evidence="2" id="KW-0472">Membrane</keyword>
<keyword evidence="2" id="KW-1133">Transmembrane helix</keyword>
<feature type="transmembrane region" description="Helical" evidence="2">
    <location>
        <begin position="736"/>
        <end position="759"/>
    </location>
</feature>
<dbReference type="InterPro" id="IPR043971">
    <property type="entry name" value="FUZ/MON1/HPS1_longin_2"/>
</dbReference>
<feature type="region of interest" description="Disordered" evidence="1">
    <location>
        <begin position="259"/>
        <end position="346"/>
    </location>
</feature>
<dbReference type="Pfam" id="PF19038">
    <property type="entry name" value="Fuz_longin_3"/>
    <property type="match status" value="1"/>
</dbReference>
<feature type="compositionally biased region" description="Acidic residues" evidence="1">
    <location>
        <begin position="278"/>
        <end position="287"/>
    </location>
</feature>
<dbReference type="Pfam" id="PF19036">
    <property type="entry name" value="Fuz_longin_1"/>
    <property type="match status" value="1"/>
</dbReference>
<dbReference type="Pfam" id="PF19037">
    <property type="entry name" value="Fuz_longin_2"/>
    <property type="match status" value="1"/>
</dbReference>
<dbReference type="InterPro" id="IPR043972">
    <property type="entry name" value="FUZ/MON1/HPS1_longin_1"/>
</dbReference>
<feature type="compositionally biased region" description="Polar residues" evidence="1">
    <location>
        <begin position="323"/>
        <end position="333"/>
    </location>
</feature>
<evidence type="ECO:0000256" key="2">
    <source>
        <dbReference type="SAM" id="Phobius"/>
    </source>
</evidence>
<dbReference type="PANTHER" id="PTHR12761">
    <property type="entry name" value="HERMANSKY-PUDLAK SYNDROME PROTEIN 1"/>
    <property type="match status" value="1"/>
</dbReference>
<evidence type="ECO:0000313" key="6">
    <source>
        <dbReference type="EMBL" id="VDI13182.1"/>
    </source>
</evidence>
<gene>
    <name evidence="6" type="ORF">MGAL_10B076747</name>
</gene>
<accession>A0A8B6D335</accession>
<evidence type="ECO:0000256" key="1">
    <source>
        <dbReference type="SAM" id="MobiDB-lite"/>
    </source>
</evidence>
<comment type="caution">
    <text evidence="6">The sequence shown here is derived from an EMBL/GenBank/DDBJ whole genome shotgun (WGS) entry which is preliminary data.</text>
</comment>
<feature type="compositionally biased region" description="Polar residues" evidence="1">
    <location>
        <begin position="259"/>
        <end position="271"/>
    </location>
</feature>
<dbReference type="InterPro" id="IPR026053">
    <property type="entry name" value="HPS1"/>
</dbReference>
<dbReference type="Proteomes" id="UP000596742">
    <property type="component" value="Unassembled WGS sequence"/>
</dbReference>
<dbReference type="PANTHER" id="PTHR12761:SF1">
    <property type="entry name" value="BLOC-3 COMPLEX MEMBER HPS1"/>
    <property type="match status" value="1"/>
</dbReference>
<keyword evidence="2" id="KW-0812">Transmembrane</keyword>
<dbReference type="GO" id="GO:0016192">
    <property type="term" value="P:vesicle-mediated transport"/>
    <property type="evidence" value="ECO:0007669"/>
    <property type="project" value="InterPro"/>
</dbReference>
<feature type="compositionally biased region" description="Basic and acidic residues" evidence="1">
    <location>
        <begin position="379"/>
        <end position="389"/>
    </location>
</feature>
<organism evidence="6 7">
    <name type="scientific">Mytilus galloprovincialis</name>
    <name type="common">Mediterranean mussel</name>
    <dbReference type="NCBI Taxonomy" id="29158"/>
    <lineage>
        <taxon>Eukaryota</taxon>
        <taxon>Metazoa</taxon>
        <taxon>Spiralia</taxon>
        <taxon>Lophotrochozoa</taxon>
        <taxon>Mollusca</taxon>
        <taxon>Bivalvia</taxon>
        <taxon>Autobranchia</taxon>
        <taxon>Pteriomorphia</taxon>
        <taxon>Mytilida</taxon>
        <taxon>Mytiloidea</taxon>
        <taxon>Mytilidae</taxon>
        <taxon>Mytilinae</taxon>
        <taxon>Mytilus</taxon>
    </lineage>
</organism>
<evidence type="ECO:0000259" key="3">
    <source>
        <dbReference type="Pfam" id="PF19036"/>
    </source>
</evidence>
<evidence type="ECO:0000313" key="7">
    <source>
        <dbReference type="Proteomes" id="UP000596742"/>
    </source>
</evidence>
<protein>
    <submittedName>
        <fullName evidence="6">Hermansky-Pudlak syndrome 1 protein</fullName>
    </submittedName>
</protein>
<dbReference type="GO" id="GO:0031085">
    <property type="term" value="C:BLOC-3 complex"/>
    <property type="evidence" value="ECO:0007669"/>
    <property type="project" value="TreeGrafter"/>
</dbReference>
<feature type="region of interest" description="Disordered" evidence="1">
    <location>
        <begin position="376"/>
        <end position="404"/>
    </location>
</feature>
<dbReference type="OrthoDB" id="10255234at2759"/>
<evidence type="ECO:0000259" key="4">
    <source>
        <dbReference type="Pfam" id="PF19037"/>
    </source>
</evidence>
<evidence type="ECO:0000259" key="5">
    <source>
        <dbReference type="Pfam" id="PF19038"/>
    </source>
</evidence>
<proteinExistence type="predicted"/>
<name>A0A8B6D335_MYTGA</name>
<feature type="domain" description="FUZ/MON1/HPS1 second Longin" evidence="4">
    <location>
        <begin position="198"/>
        <end position="246"/>
    </location>
</feature>
<dbReference type="AlphaFoldDB" id="A0A8B6D335"/>
<keyword evidence="7" id="KW-1185">Reference proteome</keyword>
<dbReference type="EMBL" id="UYJE01002739">
    <property type="protein sequence ID" value="VDI13182.1"/>
    <property type="molecule type" value="Genomic_DNA"/>
</dbReference>